<dbReference type="InterPro" id="IPR036890">
    <property type="entry name" value="HATPase_C_sf"/>
</dbReference>
<evidence type="ECO:0000313" key="5">
    <source>
        <dbReference type="EMBL" id="AKB77481.1"/>
    </source>
</evidence>
<evidence type="ECO:0000259" key="3">
    <source>
        <dbReference type="PROSITE" id="PS50112"/>
    </source>
</evidence>
<name>A0A0E3S9S0_9EURY</name>
<protein>
    <submittedName>
        <fullName evidence="5">Sensory transduction histidine kinase</fullName>
    </submittedName>
</protein>
<keyword evidence="1" id="KW-0175">Coiled coil</keyword>
<feature type="domain" description="PAS" evidence="3">
    <location>
        <begin position="259"/>
        <end position="331"/>
    </location>
</feature>
<reference evidence="5 6" key="1">
    <citation type="submission" date="2014-07" db="EMBL/GenBank/DDBJ databases">
        <title>Methanogenic archaea and the global carbon cycle.</title>
        <authorList>
            <person name="Henriksen J.R."/>
            <person name="Luke J."/>
            <person name="Reinhart S."/>
            <person name="Benedict M.N."/>
            <person name="Youngblut N.D."/>
            <person name="Metcalf M.E."/>
            <person name="Whitaker R.J."/>
            <person name="Metcalf W.W."/>
        </authorList>
    </citation>
    <scope>NUCLEOTIDE SEQUENCE [LARGE SCALE GENOMIC DNA]</scope>
    <source>
        <strain evidence="5 6">HB-1</strain>
    </source>
</reference>
<dbReference type="Gene3D" id="3.30.565.10">
    <property type="entry name" value="Histidine kinase-like ATPase, C-terminal domain"/>
    <property type="match status" value="1"/>
</dbReference>
<dbReference type="PROSITE" id="PS50113">
    <property type="entry name" value="PAC"/>
    <property type="match status" value="4"/>
</dbReference>
<dbReference type="Proteomes" id="UP000033101">
    <property type="component" value="Chromosome"/>
</dbReference>
<dbReference type="Pfam" id="PF02518">
    <property type="entry name" value="HATPase_c"/>
    <property type="match status" value="1"/>
</dbReference>
<feature type="domain" description="PAC" evidence="4">
    <location>
        <begin position="456"/>
        <end position="508"/>
    </location>
</feature>
<dbReference type="Pfam" id="PF07568">
    <property type="entry name" value="HisKA_2"/>
    <property type="match status" value="1"/>
</dbReference>
<feature type="domain" description="PAS" evidence="3">
    <location>
        <begin position="109"/>
        <end position="155"/>
    </location>
</feature>
<dbReference type="PANTHER" id="PTHR43065:SF23">
    <property type="entry name" value="SENSOR HISTIDINE KINASE PDTAS"/>
    <property type="match status" value="1"/>
</dbReference>
<dbReference type="FunFam" id="3.30.450.20:FF:000088">
    <property type="entry name" value="Sensory transduction histidine kinase"/>
    <property type="match status" value="1"/>
</dbReference>
<dbReference type="InterPro" id="IPR035965">
    <property type="entry name" value="PAS-like_dom_sf"/>
</dbReference>
<dbReference type="CDD" id="cd00130">
    <property type="entry name" value="PAS"/>
    <property type="match status" value="4"/>
</dbReference>
<dbReference type="InterPro" id="IPR013655">
    <property type="entry name" value="PAS_fold_3"/>
</dbReference>
<dbReference type="Gene3D" id="3.30.450.20">
    <property type="entry name" value="PAS domain"/>
    <property type="match status" value="4"/>
</dbReference>
<dbReference type="EMBL" id="CP009516">
    <property type="protein sequence ID" value="AKB77481.1"/>
    <property type="molecule type" value="Genomic_DNA"/>
</dbReference>
<dbReference type="OrthoDB" id="134017at2157"/>
<evidence type="ECO:0000256" key="1">
    <source>
        <dbReference type="SAM" id="Coils"/>
    </source>
</evidence>
<evidence type="ECO:0000259" key="2">
    <source>
        <dbReference type="PROSITE" id="PS50109"/>
    </source>
</evidence>
<dbReference type="AlphaFoldDB" id="A0A0E3S9S0"/>
<dbReference type="SMART" id="SM00091">
    <property type="entry name" value="PAS"/>
    <property type="match status" value="5"/>
</dbReference>
<dbReference type="Pfam" id="PF13426">
    <property type="entry name" value="PAS_9"/>
    <property type="match status" value="3"/>
</dbReference>
<dbReference type="PANTHER" id="PTHR43065">
    <property type="entry name" value="SENSOR HISTIDINE KINASE"/>
    <property type="match status" value="1"/>
</dbReference>
<dbReference type="Gene3D" id="2.10.70.100">
    <property type="match status" value="1"/>
</dbReference>
<feature type="domain" description="PAC" evidence="4">
    <location>
        <begin position="334"/>
        <end position="386"/>
    </location>
</feature>
<dbReference type="Pfam" id="PF08447">
    <property type="entry name" value="PAS_3"/>
    <property type="match status" value="1"/>
</dbReference>
<dbReference type="SUPFAM" id="SSF55785">
    <property type="entry name" value="PYP-like sensor domain (PAS domain)"/>
    <property type="match status" value="4"/>
</dbReference>
<keyword evidence="6" id="KW-1185">Reference proteome</keyword>
<dbReference type="SUPFAM" id="SSF55874">
    <property type="entry name" value="ATPase domain of HSP90 chaperone/DNA topoisomerase II/histidine kinase"/>
    <property type="match status" value="1"/>
</dbReference>
<dbReference type="NCBIfam" id="TIGR00229">
    <property type="entry name" value="sensory_box"/>
    <property type="match status" value="4"/>
</dbReference>
<gene>
    <name evidence="5" type="ORF">MSHOH_0998</name>
</gene>
<feature type="domain" description="PAC" evidence="4">
    <location>
        <begin position="584"/>
        <end position="633"/>
    </location>
</feature>
<dbReference type="STRING" id="1434110.MSHOH_0998"/>
<dbReference type="SMART" id="SM00086">
    <property type="entry name" value="PAC"/>
    <property type="match status" value="4"/>
</dbReference>
<keyword evidence="5" id="KW-0808">Transferase</keyword>
<dbReference type="RefSeq" id="WP_048137932.1">
    <property type="nucleotide sequence ID" value="NZ_CP009516.1"/>
</dbReference>
<dbReference type="InterPro" id="IPR003594">
    <property type="entry name" value="HATPase_dom"/>
</dbReference>
<dbReference type="PATRIC" id="fig|1434110.4.peg.1241"/>
<feature type="coiled-coil region" evidence="1">
    <location>
        <begin position="221"/>
        <end position="269"/>
    </location>
</feature>
<dbReference type="GeneID" id="24830158"/>
<sequence>MKAKMEQFPAANPNPVLRVEKDGTLLYSNEAGEPLLHEWGARVGKKLPSCIGDLVKRVICRNSPEKMEVKAGTRVYLVSFHPLPEDESVNIYGFDISDRKELEEKLRESEEKYRNIVEIANEGIWILDTKARTTYVNEKMAEMLGYSQDEMVGRSPCNFVDEEFEFILKLNLEKRKQGINQVYELKLTCKDSSLLWALISTKAIFNKDGKFAGSLSVLTDITERKEAEEALKKARDSLEEKIKERTIQLEKAYESLKESEQSFAEAQKMAHVGNWDWDVANDKAYWSEEMYRIFGRNPEESAPAYNEYLNYTHPDDRDYVDNALKESLSRGKPCNIDYRIVLANGEIHTIHMQSRIIFDEENVPVRMRGIVQDITERKKAEEKIQILVNAVESSNDAILTESLEGIVTSWNKGAEQVYGYSAEEILGKNISIVEPDNLKGEIKRFSEKIKQGKKIQSYETLRLKKDGTIINVSVTLSPIFDASGELMAISAIARDITEQERAEETLRESEARLRRFYESGLFGMHYYKLNGSITGANDKFLEIIGYTREDLQAGRINWDKMTPPEYRLLDEHAIAELRATGVATPFEKEYIRKDGSRVPIILGVATFDQARNEGIAFVLDITEKKKAEEALARSEEARKKEIHHRIKNNLQVISSLLDLQAEKFRDKEVLEAFKESKNRVFSMSLIHEELYKGEGTDKLDFSAYLQKLAKSLFQTYSLSSKSIRLCMDLEENAFFNMDVAIPLGIVVNELVSNSLKYAFHGRNGGEIRIQLYKEKIRKSKGSGTGNKNQGLKKTGFILKVSDDGIGIPESFDLENPDTLGMQLITTLVEQLDGELELNRKNGTKFTIRFAV</sequence>
<dbReference type="InterPro" id="IPR011495">
    <property type="entry name" value="Sig_transdc_His_kin_sub2_dim/P"/>
</dbReference>
<feature type="coiled-coil region" evidence="1">
    <location>
        <begin position="492"/>
        <end position="519"/>
    </location>
</feature>
<dbReference type="InterPro" id="IPR000700">
    <property type="entry name" value="PAS-assoc_C"/>
</dbReference>
<keyword evidence="5" id="KW-0418">Kinase</keyword>
<feature type="domain" description="PAS" evidence="3">
    <location>
        <begin position="509"/>
        <end position="551"/>
    </location>
</feature>
<feature type="domain" description="Histidine kinase" evidence="2">
    <location>
        <begin position="641"/>
        <end position="851"/>
    </location>
</feature>
<feature type="domain" description="PAS" evidence="3">
    <location>
        <begin position="383"/>
        <end position="452"/>
    </location>
</feature>
<dbReference type="PROSITE" id="PS50109">
    <property type="entry name" value="HIS_KIN"/>
    <property type="match status" value="1"/>
</dbReference>
<dbReference type="InterPro" id="IPR000014">
    <property type="entry name" value="PAS"/>
</dbReference>
<dbReference type="InterPro" id="IPR001610">
    <property type="entry name" value="PAC"/>
</dbReference>
<feature type="domain" description="PAC" evidence="4">
    <location>
        <begin position="181"/>
        <end position="233"/>
    </location>
</feature>
<proteinExistence type="predicted"/>
<evidence type="ECO:0000313" key="6">
    <source>
        <dbReference type="Proteomes" id="UP000033101"/>
    </source>
</evidence>
<dbReference type="GO" id="GO:0016301">
    <property type="term" value="F:kinase activity"/>
    <property type="evidence" value="ECO:0007669"/>
    <property type="project" value="UniProtKB-KW"/>
</dbReference>
<dbReference type="KEGG" id="mhor:MSHOH_0998"/>
<organism evidence="5 6">
    <name type="scientific">Methanosarcina horonobensis HB-1 = JCM 15518</name>
    <dbReference type="NCBI Taxonomy" id="1434110"/>
    <lineage>
        <taxon>Archaea</taxon>
        <taxon>Methanobacteriati</taxon>
        <taxon>Methanobacteriota</taxon>
        <taxon>Stenosarchaea group</taxon>
        <taxon>Methanomicrobia</taxon>
        <taxon>Methanosarcinales</taxon>
        <taxon>Methanosarcinaceae</taxon>
        <taxon>Methanosarcina</taxon>
    </lineage>
</organism>
<dbReference type="HOGENOM" id="CLU_000445_114_57_2"/>
<evidence type="ECO:0000259" key="4">
    <source>
        <dbReference type="PROSITE" id="PS50113"/>
    </source>
</evidence>
<dbReference type="PROSITE" id="PS50112">
    <property type="entry name" value="PAS"/>
    <property type="match status" value="4"/>
</dbReference>
<dbReference type="SMART" id="SM00387">
    <property type="entry name" value="HATPase_c"/>
    <property type="match status" value="1"/>
</dbReference>
<accession>A0A0E3S9S0</accession>
<dbReference type="InterPro" id="IPR005467">
    <property type="entry name" value="His_kinase_dom"/>
</dbReference>